<dbReference type="EMBL" id="BRXX01000007">
    <property type="protein sequence ID" value="GMH81780.1"/>
    <property type="molecule type" value="Genomic_DNA"/>
</dbReference>
<protein>
    <submittedName>
        <fullName evidence="2">Uncharacterized protein</fullName>
    </submittedName>
</protein>
<feature type="transmembrane region" description="Helical" evidence="1">
    <location>
        <begin position="74"/>
        <end position="94"/>
    </location>
</feature>
<comment type="caution">
    <text evidence="2">The sequence shown here is derived from an EMBL/GenBank/DDBJ whole genome shotgun (WGS) entry which is preliminary data.</text>
</comment>
<accession>A0A9W7B5C0</accession>
<dbReference type="Proteomes" id="UP001165160">
    <property type="component" value="Unassembled WGS sequence"/>
</dbReference>
<feature type="transmembrane region" description="Helical" evidence="1">
    <location>
        <begin position="51"/>
        <end position="68"/>
    </location>
</feature>
<proteinExistence type="predicted"/>
<evidence type="ECO:0000313" key="3">
    <source>
        <dbReference type="Proteomes" id="UP001165160"/>
    </source>
</evidence>
<feature type="transmembrane region" description="Helical" evidence="1">
    <location>
        <begin position="115"/>
        <end position="136"/>
    </location>
</feature>
<evidence type="ECO:0000313" key="2">
    <source>
        <dbReference type="EMBL" id="GMH81780.1"/>
    </source>
</evidence>
<organism evidence="2 3">
    <name type="scientific">Triparma verrucosa</name>
    <dbReference type="NCBI Taxonomy" id="1606542"/>
    <lineage>
        <taxon>Eukaryota</taxon>
        <taxon>Sar</taxon>
        <taxon>Stramenopiles</taxon>
        <taxon>Ochrophyta</taxon>
        <taxon>Bolidophyceae</taxon>
        <taxon>Parmales</taxon>
        <taxon>Triparmaceae</taxon>
        <taxon>Triparma</taxon>
    </lineage>
</organism>
<evidence type="ECO:0000256" key="1">
    <source>
        <dbReference type="SAM" id="Phobius"/>
    </source>
</evidence>
<keyword evidence="3" id="KW-1185">Reference proteome</keyword>
<feature type="transmembrane region" description="Helical" evidence="1">
    <location>
        <begin position="156"/>
        <end position="176"/>
    </location>
</feature>
<reference evidence="3" key="1">
    <citation type="journal article" date="2023" name="Commun. Biol.">
        <title>Genome analysis of Parmales, the sister group of diatoms, reveals the evolutionary specialization of diatoms from phago-mixotrophs to photoautotrophs.</title>
        <authorList>
            <person name="Ban H."/>
            <person name="Sato S."/>
            <person name="Yoshikawa S."/>
            <person name="Yamada K."/>
            <person name="Nakamura Y."/>
            <person name="Ichinomiya M."/>
            <person name="Sato N."/>
            <person name="Blanc-Mathieu R."/>
            <person name="Endo H."/>
            <person name="Kuwata A."/>
            <person name="Ogata H."/>
        </authorList>
    </citation>
    <scope>NUCLEOTIDE SEQUENCE [LARGE SCALE GENOMIC DNA]</scope>
    <source>
        <strain evidence="3">NIES 3699</strain>
    </source>
</reference>
<feature type="transmembrane region" description="Helical" evidence="1">
    <location>
        <begin position="22"/>
        <end position="44"/>
    </location>
</feature>
<keyword evidence="1" id="KW-1133">Transmembrane helix</keyword>
<keyword evidence="1" id="KW-0812">Transmembrane</keyword>
<sequence length="298" mass="34980">MYSVLFVDCNIPDKALSRAVCFFSMISLMFAHVLIQTFTCALLAATNTNWLVVYLSVDMALFILYKIARKDFYYYVNLSGFLRVMFSVVHRFSVKTLANFTMLMQFRNPCELGGLPFIFSLFISFAASFVSASLYSSHYNEGEGDTTKLSDDTLKTILASLYSVWFLSSVTFIAVIKREYLHTFFSLETASDFCKRFYLDLREDQEETKGAMLSYHCDVYKEWGDELIKPWTLKNWSRWEEEKPMWFTDAWIENVPNTYIPYDWRVKYNKTKGRVDPQMRRRSSMQQVKTLLGVEEEK</sequence>
<dbReference type="AlphaFoldDB" id="A0A9W7B5C0"/>
<keyword evidence="1" id="KW-0472">Membrane</keyword>
<name>A0A9W7B5C0_9STRA</name>
<gene>
    <name evidence="2" type="ORF">TrVE_jg5242</name>
</gene>